<name>A0A926UYK5_9CYAN</name>
<dbReference type="PANTHER" id="PTHR37550:SF3">
    <property type="entry name" value="ANTITOXIN VAPB1"/>
    <property type="match status" value="1"/>
</dbReference>
<sequence>MHTAKLRMQGNEQLAILPDGFQLVGEEVYIKKVGNAIILIPKNNPWQTLWNSLDLFSDDFMETREQPPLQEREELFS</sequence>
<dbReference type="EMBL" id="JACJPY010000114">
    <property type="protein sequence ID" value="MBD2152530.1"/>
    <property type="molecule type" value="Genomic_DNA"/>
</dbReference>
<dbReference type="PANTHER" id="PTHR37550">
    <property type="entry name" value="ANTITOXIN VAPB1"/>
    <property type="match status" value="1"/>
</dbReference>
<reference evidence="1" key="1">
    <citation type="journal article" date="2015" name="ISME J.">
        <title>Draft Genome Sequence of Streptomyces incarnatus NRRL8089, which Produces the Nucleoside Antibiotic Sinefungin.</title>
        <authorList>
            <person name="Oshima K."/>
            <person name="Hattori M."/>
            <person name="Shimizu H."/>
            <person name="Fukuda K."/>
            <person name="Nemoto M."/>
            <person name="Inagaki K."/>
            <person name="Tamura T."/>
        </authorList>
    </citation>
    <scope>NUCLEOTIDE SEQUENCE</scope>
    <source>
        <strain evidence="1">FACHB-1277</strain>
    </source>
</reference>
<comment type="caution">
    <text evidence="1">The sequence shown here is derived from an EMBL/GenBank/DDBJ whole genome shotgun (WGS) entry which is preliminary data.</text>
</comment>
<accession>A0A926UYK5</accession>
<proteinExistence type="predicted"/>
<organism evidence="1 2">
    <name type="scientific">Pseudanabaena cinerea FACHB-1277</name>
    <dbReference type="NCBI Taxonomy" id="2949581"/>
    <lineage>
        <taxon>Bacteria</taxon>
        <taxon>Bacillati</taxon>
        <taxon>Cyanobacteriota</taxon>
        <taxon>Cyanophyceae</taxon>
        <taxon>Pseudanabaenales</taxon>
        <taxon>Pseudanabaenaceae</taxon>
        <taxon>Pseudanabaena</taxon>
        <taxon>Pseudanabaena cinerea</taxon>
    </lineage>
</organism>
<evidence type="ECO:0000313" key="1">
    <source>
        <dbReference type="EMBL" id="MBD2152530.1"/>
    </source>
</evidence>
<dbReference type="RefSeq" id="WP_190352997.1">
    <property type="nucleotide sequence ID" value="NZ_JACJPY010000114.1"/>
</dbReference>
<dbReference type="InterPro" id="IPR037914">
    <property type="entry name" value="SpoVT-AbrB_sf"/>
</dbReference>
<keyword evidence="1" id="KW-0238">DNA-binding</keyword>
<dbReference type="SUPFAM" id="SSF89447">
    <property type="entry name" value="AbrB/MazE/MraZ-like"/>
    <property type="match status" value="1"/>
</dbReference>
<dbReference type="GO" id="GO:0003677">
    <property type="term" value="F:DNA binding"/>
    <property type="evidence" value="ECO:0007669"/>
    <property type="project" value="UniProtKB-KW"/>
</dbReference>
<protein>
    <submittedName>
        <fullName evidence="1">AbrB/MazE/SpoVT family DNA-binding domain-containing protein</fullName>
    </submittedName>
</protein>
<dbReference type="AlphaFoldDB" id="A0A926UYK5"/>
<keyword evidence="2" id="KW-1185">Reference proteome</keyword>
<gene>
    <name evidence="1" type="ORF">H6F44_20760</name>
</gene>
<reference evidence="1" key="2">
    <citation type="submission" date="2020-08" db="EMBL/GenBank/DDBJ databases">
        <authorList>
            <person name="Chen M."/>
            <person name="Teng W."/>
            <person name="Zhao L."/>
            <person name="Hu C."/>
            <person name="Zhou Y."/>
            <person name="Han B."/>
            <person name="Song L."/>
            <person name="Shu W."/>
        </authorList>
    </citation>
    <scope>NUCLEOTIDE SEQUENCE</scope>
    <source>
        <strain evidence="1">FACHB-1277</strain>
    </source>
</reference>
<dbReference type="Proteomes" id="UP000631421">
    <property type="component" value="Unassembled WGS sequence"/>
</dbReference>
<dbReference type="InterPro" id="IPR047976">
    <property type="entry name" value="Anti_VapB2-like"/>
</dbReference>
<dbReference type="NCBIfam" id="NF040493">
    <property type="entry name" value="TA_anti_VapB"/>
    <property type="match status" value="1"/>
</dbReference>
<evidence type="ECO:0000313" key="2">
    <source>
        <dbReference type="Proteomes" id="UP000631421"/>
    </source>
</evidence>
<dbReference type="InterPro" id="IPR051734">
    <property type="entry name" value="VapB_TA_antitoxins"/>
</dbReference>